<evidence type="ECO:0000256" key="4">
    <source>
        <dbReference type="ARBA" id="ARBA00022475"/>
    </source>
</evidence>
<dbReference type="RefSeq" id="WP_236893025.1">
    <property type="nucleotide sequence ID" value="NZ_AP024488.1"/>
</dbReference>
<evidence type="ECO:0000256" key="5">
    <source>
        <dbReference type="ARBA" id="ARBA00022692"/>
    </source>
</evidence>
<dbReference type="Pfam" id="PF03591">
    <property type="entry name" value="AzlC"/>
    <property type="match status" value="1"/>
</dbReference>
<evidence type="ECO:0000256" key="1">
    <source>
        <dbReference type="ARBA" id="ARBA00004651"/>
    </source>
</evidence>
<dbReference type="InterPro" id="IPR011606">
    <property type="entry name" value="Brnchd-chn_aa_trnsp_permease"/>
</dbReference>
<feature type="transmembrane region" description="Helical" evidence="8">
    <location>
        <begin position="69"/>
        <end position="87"/>
    </location>
</feature>
<feature type="transmembrane region" description="Helical" evidence="8">
    <location>
        <begin position="158"/>
        <end position="177"/>
    </location>
</feature>
<reference evidence="9 10" key="1">
    <citation type="submission" date="2021-02" db="EMBL/GenBank/DDBJ databases">
        <title>Complete genome of Desulfoluna sp. strain ASN36.</title>
        <authorList>
            <person name="Takahashi A."/>
            <person name="Kojima H."/>
            <person name="Fukui M."/>
        </authorList>
    </citation>
    <scope>NUCLEOTIDE SEQUENCE [LARGE SCALE GENOMIC DNA]</scope>
    <source>
        <strain evidence="9 10">ASN36</strain>
    </source>
</reference>
<evidence type="ECO:0000256" key="6">
    <source>
        <dbReference type="ARBA" id="ARBA00022989"/>
    </source>
</evidence>
<dbReference type="Proteomes" id="UP001320148">
    <property type="component" value="Chromosome"/>
</dbReference>
<feature type="transmembrane region" description="Helical" evidence="8">
    <location>
        <begin position="9"/>
        <end position="31"/>
    </location>
</feature>
<keyword evidence="5 8" id="KW-0812">Transmembrane</keyword>
<proteinExistence type="inferred from homology"/>
<gene>
    <name evidence="9" type="ORF">DSLASN_23690</name>
</gene>
<dbReference type="PANTHER" id="PTHR34979:SF1">
    <property type="entry name" value="INNER MEMBRANE PROTEIN YGAZ"/>
    <property type="match status" value="1"/>
</dbReference>
<evidence type="ECO:0000256" key="3">
    <source>
        <dbReference type="ARBA" id="ARBA00022448"/>
    </source>
</evidence>
<evidence type="ECO:0000256" key="7">
    <source>
        <dbReference type="ARBA" id="ARBA00023136"/>
    </source>
</evidence>
<sequence length="230" mass="24321">MSESVRRGFVANLPVAASVGAYGSVLGVLAAQKGLGWLALALMNISVFAGSAQFVMVEMWGTPLPIVEMTMAVMVINLRYMLIGASLRPLFAGKSLGHKVARMHLVADENWAVTMAEYRRCGTDTGFLLGGGLCVVTAWSAGTLIGHRLGAFVTHPEAFALDFAFVAVFTALAASLFEGRRDILPWLVAAATAIATECVFPGKWYIITGGMAGALVAMLSQPEREVAHAS</sequence>
<accession>A0ABN6F5H3</accession>
<keyword evidence="6 8" id="KW-1133">Transmembrane helix</keyword>
<dbReference type="PANTHER" id="PTHR34979">
    <property type="entry name" value="INNER MEMBRANE PROTEIN YGAZ"/>
    <property type="match status" value="1"/>
</dbReference>
<comment type="subcellular location">
    <subcellularLocation>
        <location evidence="1">Cell membrane</location>
        <topology evidence="1">Multi-pass membrane protein</topology>
    </subcellularLocation>
</comment>
<comment type="similarity">
    <text evidence="2">Belongs to the AzlC family.</text>
</comment>
<keyword evidence="4" id="KW-1003">Cell membrane</keyword>
<evidence type="ECO:0000313" key="10">
    <source>
        <dbReference type="Proteomes" id="UP001320148"/>
    </source>
</evidence>
<organism evidence="9 10">
    <name type="scientific">Desulfoluna limicola</name>
    <dbReference type="NCBI Taxonomy" id="2810562"/>
    <lineage>
        <taxon>Bacteria</taxon>
        <taxon>Pseudomonadati</taxon>
        <taxon>Thermodesulfobacteriota</taxon>
        <taxon>Desulfobacteria</taxon>
        <taxon>Desulfobacterales</taxon>
        <taxon>Desulfolunaceae</taxon>
        <taxon>Desulfoluna</taxon>
    </lineage>
</organism>
<name>A0ABN6F5H3_9BACT</name>
<evidence type="ECO:0000256" key="8">
    <source>
        <dbReference type="SAM" id="Phobius"/>
    </source>
</evidence>
<feature type="transmembrane region" description="Helical" evidence="8">
    <location>
        <begin position="37"/>
        <end position="57"/>
    </location>
</feature>
<dbReference type="EMBL" id="AP024488">
    <property type="protein sequence ID" value="BCS96737.1"/>
    <property type="molecule type" value="Genomic_DNA"/>
</dbReference>
<evidence type="ECO:0000313" key="9">
    <source>
        <dbReference type="EMBL" id="BCS96737.1"/>
    </source>
</evidence>
<keyword evidence="7 8" id="KW-0472">Membrane</keyword>
<evidence type="ECO:0000256" key="2">
    <source>
        <dbReference type="ARBA" id="ARBA00010735"/>
    </source>
</evidence>
<feature type="transmembrane region" description="Helical" evidence="8">
    <location>
        <begin position="127"/>
        <end position="146"/>
    </location>
</feature>
<feature type="transmembrane region" description="Helical" evidence="8">
    <location>
        <begin position="183"/>
        <end position="202"/>
    </location>
</feature>
<keyword evidence="3" id="KW-0813">Transport</keyword>
<protein>
    <submittedName>
        <fullName evidence="9">Transporter</fullName>
    </submittedName>
</protein>
<keyword evidence="10" id="KW-1185">Reference proteome</keyword>